<dbReference type="EMBL" id="JAHQCS010000116">
    <property type="protein sequence ID" value="MBU9712919.1"/>
    <property type="molecule type" value="Genomic_DNA"/>
</dbReference>
<evidence type="ECO:0000256" key="1">
    <source>
        <dbReference type="SAM" id="Phobius"/>
    </source>
</evidence>
<sequence>MRIHNKNLIIRVRNVQEPSKFRGFVKALALMTTISSYFVGSILVGILGGRWLDKQFDTGSLYLVTGLLLGLGAAVTGIFFAIRQFLGDDFRE</sequence>
<dbReference type="InterPro" id="IPR032820">
    <property type="entry name" value="ATPase_put"/>
</dbReference>
<reference evidence="2 3" key="1">
    <citation type="submission" date="2021-06" db="EMBL/GenBank/DDBJ databases">
        <title>Bacillus sp. RD4P76, an endophyte from a halophyte.</title>
        <authorList>
            <person name="Sun J.-Q."/>
        </authorList>
    </citation>
    <scope>NUCLEOTIDE SEQUENCE [LARGE SCALE GENOMIC DNA]</scope>
    <source>
        <strain evidence="2 3">CGMCC 1.15917</strain>
    </source>
</reference>
<accession>A0ABS6JGX3</accession>
<keyword evidence="1" id="KW-0812">Transmembrane</keyword>
<feature type="transmembrane region" description="Helical" evidence="1">
    <location>
        <begin position="21"/>
        <end position="48"/>
    </location>
</feature>
<proteinExistence type="predicted"/>
<comment type="caution">
    <text evidence="2">The sequence shown here is derived from an EMBL/GenBank/DDBJ whole genome shotgun (WGS) entry which is preliminary data.</text>
</comment>
<gene>
    <name evidence="2" type="ORF">KS419_14405</name>
</gene>
<organism evidence="2 3">
    <name type="scientific">Evansella tamaricis</name>
    <dbReference type="NCBI Taxonomy" id="2069301"/>
    <lineage>
        <taxon>Bacteria</taxon>
        <taxon>Bacillati</taxon>
        <taxon>Bacillota</taxon>
        <taxon>Bacilli</taxon>
        <taxon>Bacillales</taxon>
        <taxon>Bacillaceae</taxon>
        <taxon>Evansella</taxon>
    </lineage>
</organism>
<evidence type="ECO:0000313" key="3">
    <source>
        <dbReference type="Proteomes" id="UP000784880"/>
    </source>
</evidence>
<feature type="transmembrane region" description="Helical" evidence="1">
    <location>
        <begin position="60"/>
        <end position="82"/>
    </location>
</feature>
<keyword evidence="3" id="KW-1185">Reference proteome</keyword>
<keyword evidence="1" id="KW-1133">Transmembrane helix</keyword>
<name>A0ABS6JGX3_9BACI</name>
<dbReference type="Pfam" id="PF09527">
    <property type="entry name" value="ATPase_gene1"/>
    <property type="match status" value="1"/>
</dbReference>
<keyword evidence="1" id="KW-0472">Membrane</keyword>
<protein>
    <submittedName>
        <fullName evidence="2">AtpZ/AtpI family protein</fullName>
    </submittedName>
</protein>
<evidence type="ECO:0000313" key="2">
    <source>
        <dbReference type="EMBL" id="MBU9712919.1"/>
    </source>
</evidence>
<dbReference type="Proteomes" id="UP000784880">
    <property type="component" value="Unassembled WGS sequence"/>
</dbReference>